<sequence length="259" mass="30859">MMKKYVWIFLTLICFFEAKTQKTYHHNVVWGRLVLTDTLSKNLRWELYLQHRRQNTEQTDFDVLAANQFTSYWPWLHYTVSPKTKISLSPIGYFKSWILITQPTDVEKPGVREWRVSARIDNESKGKYFNIINRYGLEYRNRDLLNNNVFQPNWRVRYMLRLEKPFKIKGSKKTLTAVVNDEIFIQFGKAVRGNPNIFDQNRLYAGLNFPFTKNIKGSLGYVWGIQARNSGKEIDYYNFLWGVLTFDNLFSQFNKKSKS</sequence>
<name>A0A916YZN3_9BACT</name>
<evidence type="ECO:0000313" key="1">
    <source>
        <dbReference type="EMBL" id="GGD68924.1"/>
    </source>
</evidence>
<protein>
    <recommendedName>
        <fullName evidence="3">DUF2490 domain-containing protein</fullName>
    </recommendedName>
</protein>
<comment type="caution">
    <text evidence="1">The sequence shown here is derived from an EMBL/GenBank/DDBJ whole genome shotgun (WGS) entry which is preliminary data.</text>
</comment>
<dbReference type="InterPro" id="IPR019619">
    <property type="entry name" value="DUF2490"/>
</dbReference>
<proteinExistence type="predicted"/>
<evidence type="ECO:0000313" key="2">
    <source>
        <dbReference type="Proteomes" id="UP000609064"/>
    </source>
</evidence>
<dbReference type="Proteomes" id="UP000609064">
    <property type="component" value="Unassembled WGS sequence"/>
</dbReference>
<accession>A0A916YZN3</accession>
<reference evidence="1" key="2">
    <citation type="submission" date="2020-09" db="EMBL/GenBank/DDBJ databases">
        <authorList>
            <person name="Sun Q."/>
            <person name="Zhou Y."/>
        </authorList>
    </citation>
    <scope>NUCLEOTIDE SEQUENCE</scope>
    <source>
        <strain evidence="1">CGMCC 1.15958</strain>
    </source>
</reference>
<evidence type="ECO:0008006" key="3">
    <source>
        <dbReference type="Google" id="ProtNLM"/>
    </source>
</evidence>
<dbReference type="AlphaFoldDB" id="A0A916YZN3"/>
<dbReference type="RefSeq" id="WP_188768009.1">
    <property type="nucleotide sequence ID" value="NZ_BMKK01000007.1"/>
</dbReference>
<dbReference type="Pfam" id="PF10677">
    <property type="entry name" value="DUF2490"/>
    <property type="match status" value="1"/>
</dbReference>
<organism evidence="1 2">
    <name type="scientific">Emticicia aquatilis</name>
    <dbReference type="NCBI Taxonomy" id="1537369"/>
    <lineage>
        <taxon>Bacteria</taxon>
        <taxon>Pseudomonadati</taxon>
        <taxon>Bacteroidota</taxon>
        <taxon>Cytophagia</taxon>
        <taxon>Cytophagales</taxon>
        <taxon>Leadbetterellaceae</taxon>
        <taxon>Emticicia</taxon>
    </lineage>
</organism>
<gene>
    <name evidence="1" type="ORF">GCM10011514_36310</name>
</gene>
<reference evidence="1" key="1">
    <citation type="journal article" date="2014" name="Int. J. Syst. Evol. Microbiol.">
        <title>Complete genome sequence of Corynebacterium casei LMG S-19264T (=DSM 44701T), isolated from a smear-ripened cheese.</title>
        <authorList>
            <consortium name="US DOE Joint Genome Institute (JGI-PGF)"/>
            <person name="Walter F."/>
            <person name="Albersmeier A."/>
            <person name="Kalinowski J."/>
            <person name="Ruckert C."/>
        </authorList>
    </citation>
    <scope>NUCLEOTIDE SEQUENCE</scope>
    <source>
        <strain evidence="1">CGMCC 1.15958</strain>
    </source>
</reference>
<dbReference type="EMBL" id="BMKK01000007">
    <property type="protein sequence ID" value="GGD68924.1"/>
    <property type="molecule type" value="Genomic_DNA"/>
</dbReference>
<keyword evidence="2" id="KW-1185">Reference proteome</keyword>